<dbReference type="Proteomes" id="UP001359559">
    <property type="component" value="Unassembled WGS sequence"/>
</dbReference>
<dbReference type="AlphaFoldDB" id="A0AAN9JA09"/>
<organism evidence="2 3">
    <name type="scientific">Clitoria ternatea</name>
    <name type="common">Butterfly pea</name>
    <dbReference type="NCBI Taxonomy" id="43366"/>
    <lineage>
        <taxon>Eukaryota</taxon>
        <taxon>Viridiplantae</taxon>
        <taxon>Streptophyta</taxon>
        <taxon>Embryophyta</taxon>
        <taxon>Tracheophyta</taxon>
        <taxon>Spermatophyta</taxon>
        <taxon>Magnoliopsida</taxon>
        <taxon>eudicotyledons</taxon>
        <taxon>Gunneridae</taxon>
        <taxon>Pentapetalae</taxon>
        <taxon>rosids</taxon>
        <taxon>fabids</taxon>
        <taxon>Fabales</taxon>
        <taxon>Fabaceae</taxon>
        <taxon>Papilionoideae</taxon>
        <taxon>50 kb inversion clade</taxon>
        <taxon>NPAAA clade</taxon>
        <taxon>indigoferoid/millettioid clade</taxon>
        <taxon>Phaseoleae</taxon>
        <taxon>Clitoria</taxon>
    </lineage>
</organism>
<evidence type="ECO:0000256" key="1">
    <source>
        <dbReference type="SAM" id="Phobius"/>
    </source>
</evidence>
<keyword evidence="1" id="KW-0812">Transmembrane</keyword>
<keyword evidence="1" id="KW-1133">Transmembrane helix</keyword>
<feature type="transmembrane region" description="Helical" evidence="1">
    <location>
        <begin position="72"/>
        <end position="96"/>
    </location>
</feature>
<accession>A0AAN9JA09</accession>
<evidence type="ECO:0000313" key="2">
    <source>
        <dbReference type="EMBL" id="KAK7294256.1"/>
    </source>
</evidence>
<proteinExistence type="predicted"/>
<protein>
    <submittedName>
        <fullName evidence="2">Uncharacterized protein</fullName>
    </submittedName>
</protein>
<evidence type="ECO:0000313" key="3">
    <source>
        <dbReference type="Proteomes" id="UP001359559"/>
    </source>
</evidence>
<comment type="caution">
    <text evidence="2">The sequence shown here is derived from an EMBL/GenBank/DDBJ whole genome shotgun (WGS) entry which is preliminary data.</text>
</comment>
<keyword evidence="3" id="KW-1185">Reference proteome</keyword>
<gene>
    <name evidence="2" type="ORF">RJT34_17143</name>
</gene>
<name>A0AAN9JA09_CLITE</name>
<reference evidence="2 3" key="1">
    <citation type="submission" date="2024-01" db="EMBL/GenBank/DDBJ databases">
        <title>The genomes of 5 underutilized Papilionoideae crops provide insights into root nodulation and disease resistance.</title>
        <authorList>
            <person name="Yuan L."/>
        </authorList>
    </citation>
    <scope>NUCLEOTIDE SEQUENCE [LARGE SCALE GENOMIC DNA]</scope>
    <source>
        <strain evidence="2">LY-2023</strain>
        <tissue evidence="2">Leaf</tissue>
    </source>
</reference>
<keyword evidence="1" id="KW-0472">Membrane</keyword>
<dbReference type="EMBL" id="JAYKXN010000004">
    <property type="protein sequence ID" value="KAK7294256.1"/>
    <property type="molecule type" value="Genomic_DNA"/>
</dbReference>
<sequence>MVHGRVQWKVLVSVVLRRGSRPSRGSISHVGGWDRGGRGRSEFWKVRSGLGVSVGLRGADAYRRKPTNGDDLSYFVAIQVLKFITSLADAICFLILMPFGPF</sequence>